<dbReference type="InterPro" id="IPR050486">
    <property type="entry name" value="Mannose-1P_guanyltransferase"/>
</dbReference>
<evidence type="ECO:0000313" key="6">
    <source>
        <dbReference type="Proteomes" id="UP000766550"/>
    </source>
</evidence>
<gene>
    <name evidence="5" type="ORF">KTS45_07025</name>
</gene>
<dbReference type="InterPro" id="IPR005835">
    <property type="entry name" value="NTP_transferase_dom"/>
</dbReference>
<dbReference type="CDD" id="cd04181">
    <property type="entry name" value="NTP_transferase"/>
    <property type="match status" value="1"/>
</dbReference>
<feature type="domain" description="Nucleotidyl transferase" evidence="3">
    <location>
        <begin position="3"/>
        <end position="232"/>
    </location>
</feature>
<reference evidence="5 6" key="1">
    <citation type="submission" date="2021-06" db="EMBL/GenBank/DDBJ databases">
        <title>New haloarchaea isolates fom saline soil.</title>
        <authorList>
            <person name="Duran-Viseras A."/>
            <person name="Sanchez-Porro C.S."/>
            <person name="Ventosa A."/>
        </authorList>
    </citation>
    <scope>NUCLEOTIDE SEQUENCE [LARGE SCALE GENOMIC DNA]</scope>
    <source>
        <strain evidence="5 6">JCM 183640</strain>
    </source>
</reference>
<comment type="similarity">
    <text evidence="1">Belongs to the transferase hexapeptide repeat family.</text>
</comment>
<accession>A0A8J8C6H3</accession>
<feature type="domain" description="Mannose-1-phosphate guanyltransferase C-terminal" evidence="4">
    <location>
        <begin position="254"/>
        <end position="360"/>
    </location>
</feature>
<dbReference type="Gene3D" id="3.90.550.10">
    <property type="entry name" value="Spore Coat Polysaccharide Biosynthesis Protein SpsA, Chain A"/>
    <property type="match status" value="1"/>
</dbReference>
<comment type="caution">
    <text evidence="5">The sequence shown here is derived from an EMBL/GenBank/DDBJ whole genome shotgun (WGS) entry which is preliminary data.</text>
</comment>
<dbReference type="GO" id="GO:0016740">
    <property type="term" value="F:transferase activity"/>
    <property type="evidence" value="ECO:0007669"/>
    <property type="project" value="UniProtKB-KW"/>
</dbReference>
<dbReference type="AlphaFoldDB" id="A0A8J8C6H3"/>
<dbReference type="RefSeq" id="WP_162317044.1">
    <property type="nucleotide sequence ID" value="NZ_JAHQXF010000001.1"/>
</dbReference>
<dbReference type="Pfam" id="PF00483">
    <property type="entry name" value="NTP_transferase"/>
    <property type="match status" value="1"/>
</dbReference>
<evidence type="ECO:0000259" key="4">
    <source>
        <dbReference type="Pfam" id="PF25087"/>
    </source>
</evidence>
<keyword evidence="6" id="KW-1185">Reference proteome</keyword>
<dbReference type="EMBL" id="JAHQXF010000001">
    <property type="protein sequence ID" value="MBV0923953.1"/>
    <property type="molecule type" value="Genomic_DNA"/>
</dbReference>
<dbReference type="PANTHER" id="PTHR22572">
    <property type="entry name" value="SUGAR-1-PHOSPHATE GUANYL TRANSFERASE"/>
    <property type="match status" value="1"/>
</dbReference>
<evidence type="ECO:0000256" key="2">
    <source>
        <dbReference type="ARBA" id="ARBA00013414"/>
    </source>
</evidence>
<dbReference type="InterPro" id="IPR056729">
    <property type="entry name" value="GMPPB_C"/>
</dbReference>
<dbReference type="OrthoDB" id="15372at2157"/>
<dbReference type="SUPFAM" id="SSF51161">
    <property type="entry name" value="Trimeric LpxA-like enzymes"/>
    <property type="match status" value="1"/>
</dbReference>
<protein>
    <recommendedName>
        <fullName evidence="2">Bifunctional protein GlmU</fullName>
    </recommendedName>
</protein>
<name>A0A8J8C6H3_9EURY</name>
<dbReference type="Pfam" id="PF25087">
    <property type="entry name" value="GMPPB_C"/>
    <property type="match status" value="1"/>
</dbReference>
<dbReference type="InterPro" id="IPR011004">
    <property type="entry name" value="Trimer_LpxA-like_sf"/>
</dbReference>
<organism evidence="5 6">
    <name type="scientific">Haloarcula limicola</name>
    <dbReference type="NCBI Taxonomy" id="1429915"/>
    <lineage>
        <taxon>Archaea</taxon>
        <taxon>Methanobacteriati</taxon>
        <taxon>Methanobacteriota</taxon>
        <taxon>Stenosarchaea group</taxon>
        <taxon>Halobacteria</taxon>
        <taxon>Halobacteriales</taxon>
        <taxon>Haloarculaceae</taxon>
        <taxon>Haloarcula</taxon>
    </lineage>
</organism>
<dbReference type="Gene3D" id="2.160.10.10">
    <property type="entry name" value="Hexapeptide repeat proteins"/>
    <property type="match status" value="1"/>
</dbReference>
<evidence type="ECO:0000256" key="1">
    <source>
        <dbReference type="ARBA" id="ARBA00007274"/>
    </source>
</evidence>
<dbReference type="InterPro" id="IPR029044">
    <property type="entry name" value="Nucleotide-diphossugar_trans"/>
</dbReference>
<dbReference type="Proteomes" id="UP000766550">
    <property type="component" value="Unassembled WGS sequence"/>
</dbReference>
<sequence length="388" mass="40344">MQAVILAAGEGQRLGPLTEGRPKPMVPVGNRPILEAVLEAAVKASVEEVVLVVGHCRERIQSHFGDGDDWGVPIRYVVQDHQLGAAHALARTESVVEGPFFVLHGDQLVEAALLERLLERWEATETPTIAAVQSDRPTEYGAVDVDGETVVAVSKTPTADPPFLVNAGAYVLDEGVFDVVRGVETADGTDFGMATTLQRLADAGRLSAVLHRGSWQDLTYPWDLLSTNATLLRQRDSEAVAEDARVHSTAAVSASVAVDEGVSVGPNATLLPGTALGRNVRVGASATLSNCIVLDGARIGDGAVLRDCIVGESVSVGPNATAEGGPASVVVGDAVHDDVGLGAVLADRTVLRGGVTVAPGTVVGRDVEADCGTVLRGRIDSNETVRRG</sequence>
<evidence type="ECO:0000259" key="3">
    <source>
        <dbReference type="Pfam" id="PF00483"/>
    </source>
</evidence>
<proteinExistence type="inferred from homology"/>
<evidence type="ECO:0000313" key="5">
    <source>
        <dbReference type="EMBL" id="MBV0923953.1"/>
    </source>
</evidence>
<dbReference type="SUPFAM" id="SSF53448">
    <property type="entry name" value="Nucleotide-diphospho-sugar transferases"/>
    <property type="match status" value="1"/>
</dbReference>
<keyword evidence="5" id="KW-0808">Transferase</keyword>